<evidence type="ECO:0000256" key="8">
    <source>
        <dbReference type="ARBA" id="ARBA00023012"/>
    </source>
</evidence>
<accession>A0A6V8KVM3</accession>
<dbReference type="InterPro" id="IPR011712">
    <property type="entry name" value="Sig_transdc_His_kin_sub3_dim/P"/>
</dbReference>
<dbReference type="EMBL" id="BLPG01000001">
    <property type="protein sequence ID" value="GFJ86768.1"/>
    <property type="molecule type" value="Genomic_DNA"/>
</dbReference>
<feature type="transmembrane region" description="Helical" evidence="9">
    <location>
        <begin position="103"/>
        <end position="125"/>
    </location>
</feature>
<dbReference type="Gene3D" id="3.30.565.10">
    <property type="entry name" value="Histidine kinase-like ATPase, C-terminal domain"/>
    <property type="match status" value="1"/>
</dbReference>
<evidence type="ECO:0000256" key="7">
    <source>
        <dbReference type="ARBA" id="ARBA00022840"/>
    </source>
</evidence>
<evidence type="ECO:0000256" key="6">
    <source>
        <dbReference type="ARBA" id="ARBA00022777"/>
    </source>
</evidence>
<feature type="transmembrane region" description="Helical" evidence="9">
    <location>
        <begin position="80"/>
        <end position="97"/>
    </location>
</feature>
<feature type="transmembrane region" description="Helical" evidence="9">
    <location>
        <begin position="239"/>
        <end position="264"/>
    </location>
</feature>
<keyword evidence="9" id="KW-0812">Transmembrane</keyword>
<keyword evidence="6 11" id="KW-0418">Kinase</keyword>
<evidence type="ECO:0000313" key="11">
    <source>
        <dbReference type="EMBL" id="GFJ86768.1"/>
    </source>
</evidence>
<reference evidence="11 12" key="1">
    <citation type="submission" date="2020-03" db="EMBL/GenBank/DDBJ databases">
        <title>Whole genome shotgun sequence of Phytohabitans rumicis NBRC 108638.</title>
        <authorList>
            <person name="Komaki H."/>
            <person name="Tamura T."/>
        </authorList>
    </citation>
    <scope>NUCLEOTIDE SEQUENCE [LARGE SCALE GENOMIC DNA]</scope>
    <source>
        <strain evidence="11 12">NBRC 108638</strain>
    </source>
</reference>
<dbReference type="Proteomes" id="UP000482960">
    <property type="component" value="Unassembled WGS sequence"/>
</dbReference>
<comment type="catalytic activity">
    <reaction evidence="1">
        <text>ATP + protein L-histidine = ADP + protein N-phospho-L-histidine.</text>
        <dbReference type="EC" id="2.7.13.3"/>
    </reaction>
</comment>
<sequence>MKTVRPIDERRRSIPLSRPQRLLMTLTVTAAVASGVVSAVFVVRSGDPDGFLLLFTILVLTWSYVASGMLVGLFLRAGPIVVLFLGIGTAWLARALALVDGPAAVVATVAHPLIRVLLVHLLATFPETRARTRLDRLIVVANLAMLPLFVADSFANRAGRTDPCLVCLPSLGEDPPQSVLSVAVRAGTVAIVVLLAWSLYRRLTRVGGMQTAPLVLGLLLSGQILASAAVPLVDRSPGTGWVIINATGVVIEVLLPLAIVVGMVRAWSTGSAVRESQMAATSRAEARSEIERDLHDGAQMRLLSAAIRLKLARTRLAGRHADVEAQLCGVENDLGRALTELRELARGEAPPTLGRLGLRGALAELAAAAPVAVTIEGAPEELPAHVAQAAYFVVAEALSNAARHSGARAVRVRLVDDNAPDRSRVMHVEIADDGVGGADPQSGRGLTKLAQRVALAGGRLEVSSAAGAGTSVVAVIPCASLLPTTPR</sequence>
<dbReference type="InterPro" id="IPR036890">
    <property type="entry name" value="HATPase_C_sf"/>
</dbReference>
<protein>
    <recommendedName>
        <fullName evidence="2">histidine kinase</fullName>
        <ecNumber evidence="2">2.7.13.3</ecNumber>
    </recommendedName>
</protein>
<evidence type="ECO:0000313" key="12">
    <source>
        <dbReference type="Proteomes" id="UP000482960"/>
    </source>
</evidence>
<dbReference type="Pfam" id="PF02518">
    <property type="entry name" value="HATPase_c"/>
    <property type="match status" value="1"/>
</dbReference>
<dbReference type="GO" id="GO:0016020">
    <property type="term" value="C:membrane"/>
    <property type="evidence" value="ECO:0007669"/>
    <property type="project" value="InterPro"/>
</dbReference>
<evidence type="ECO:0000256" key="4">
    <source>
        <dbReference type="ARBA" id="ARBA00022679"/>
    </source>
</evidence>
<keyword evidence="12" id="KW-1185">Reference proteome</keyword>
<evidence type="ECO:0000259" key="10">
    <source>
        <dbReference type="SMART" id="SM00387"/>
    </source>
</evidence>
<dbReference type="Gene3D" id="1.20.5.1930">
    <property type="match status" value="1"/>
</dbReference>
<keyword evidence="7" id="KW-0067">ATP-binding</keyword>
<evidence type="ECO:0000256" key="5">
    <source>
        <dbReference type="ARBA" id="ARBA00022741"/>
    </source>
</evidence>
<name>A0A6V8KVM3_9ACTN</name>
<keyword evidence="9" id="KW-0472">Membrane</keyword>
<dbReference type="PANTHER" id="PTHR24421:SF10">
    <property type="entry name" value="NITRATE_NITRITE SENSOR PROTEIN NARQ"/>
    <property type="match status" value="1"/>
</dbReference>
<gene>
    <name evidence="11" type="ORF">Prum_004100</name>
</gene>
<dbReference type="InterPro" id="IPR050482">
    <property type="entry name" value="Sensor_HK_TwoCompSys"/>
</dbReference>
<feature type="transmembrane region" description="Helical" evidence="9">
    <location>
        <begin position="179"/>
        <end position="200"/>
    </location>
</feature>
<keyword evidence="8" id="KW-0902">Two-component regulatory system</keyword>
<feature type="transmembrane region" description="Helical" evidence="9">
    <location>
        <begin position="21"/>
        <end position="44"/>
    </location>
</feature>
<comment type="caution">
    <text evidence="11">The sequence shown here is derived from an EMBL/GenBank/DDBJ whole genome shotgun (WGS) entry which is preliminary data.</text>
</comment>
<organism evidence="11 12">
    <name type="scientific">Phytohabitans rumicis</name>
    <dbReference type="NCBI Taxonomy" id="1076125"/>
    <lineage>
        <taxon>Bacteria</taxon>
        <taxon>Bacillati</taxon>
        <taxon>Actinomycetota</taxon>
        <taxon>Actinomycetes</taxon>
        <taxon>Micromonosporales</taxon>
        <taxon>Micromonosporaceae</taxon>
    </lineage>
</organism>
<evidence type="ECO:0000256" key="2">
    <source>
        <dbReference type="ARBA" id="ARBA00012438"/>
    </source>
</evidence>
<feature type="domain" description="Histidine kinase/HSP90-like ATPase" evidence="10">
    <location>
        <begin position="385"/>
        <end position="480"/>
    </location>
</feature>
<dbReference type="GO" id="GO:0005524">
    <property type="term" value="F:ATP binding"/>
    <property type="evidence" value="ECO:0007669"/>
    <property type="project" value="UniProtKB-KW"/>
</dbReference>
<dbReference type="SMART" id="SM00387">
    <property type="entry name" value="HATPase_c"/>
    <property type="match status" value="1"/>
</dbReference>
<keyword evidence="5" id="KW-0547">Nucleotide-binding</keyword>
<dbReference type="GO" id="GO:0000155">
    <property type="term" value="F:phosphorelay sensor kinase activity"/>
    <property type="evidence" value="ECO:0007669"/>
    <property type="project" value="InterPro"/>
</dbReference>
<keyword evidence="3" id="KW-0597">Phosphoprotein</keyword>
<dbReference type="InterPro" id="IPR003594">
    <property type="entry name" value="HATPase_dom"/>
</dbReference>
<feature type="transmembrane region" description="Helical" evidence="9">
    <location>
        <begin position="50"/>
        <end position="73"/>
    </location>
</feature>
<evidence type="ECO:0000256" key="1">
    <source>
        <dbReference type="ARBA" id="ARBA00000085"/>
    </source>
</evidence>
<reference evidence="11 12" key="2">
    <citation type="submission" date="2020-03" db="EMBL/GenBank/DDBJ databases">
        <authorList>
            <person name="Ichikawa N."/>
            <person name="Kimura A."/>
            <person name="Kitahashi Y."/>
            <person name="Uohara A."/>
        </authorList>
    </citation>
    <scope>NUCLEOTIDE SEQUENCE [LARGE SCALE GENOMIC DNA]</scope>
    <source>
        <strain evidence="11 12">NBRC 108638</strain>
    </source>
</reference>
<dbReference type="PANTHER" id="PTHR24421">
    <property type="entry name" value="NITRATE/NITRITE SENSOR PROTEIN NARX-RELATED"/>
    <property type="match status" value="1"/>
</dbReference>
<dbReference type="EC" id="2.7.13.3" evidence="2"/>
<evidence type="ECO:0000256" key="3">
    <source>
        <dbReference type="ARBA" id="ARBA00022553"/>
    </source>
</evidence>
<keyword evidence="4" id="KW-0808">Transferase</keyword>
<dbReference type="AlphaFoldDB" id="A0A6V8KVM3"/>
<dbReference type="CDD" id="cd16917">
    <property type="entry name" value="HATPase_UhpB-NarQ-NarX-like"/>
    <property type="match status" value="1"/>
</dbReference>
<dbReference type="RefSeq" id="WP_173073439.1">
    <property type="nucleotide sequence ID" value="NZ_BAABJB010000025.1"/>
</dbReference>
<feature type="transmembrane region" description="Helical" evidence="9">
    <location>
        <begin position="137"/>
        <end position="155"/>
    </location>
</feature>
<dbReference type="GO" id="GO:0046983">
    <property type="term" value="F:protein dimerization activity"/>
    <property type="evidence" value="ECO:0007669"/>
    <property type="project" value="InterPro"/>
</dbReference>
<feature type="transmembrane region" description="Helical" evidence="9">
    <location>
        <begin position="212"/>
        <end position="233"/>
    </location>
</feature>
<keyword evidence="9" id="KW-1133">Transmembrane helix</keyword>
<evidence type="ECO:0000256" key="9">
    <source>
        <dbReference type="SAM" id="Phobius"/>
    </source>
</evidence>
<dbReference type="SUPFAM" id="SSF55874">
    <property type="entry name" value="ATPase domain of HSP90 chaperone/DNA topoisomerase II/histidine kinase"/>
    <property type="match status" value="1"/>
</dbReference>
<dbReference type="Pfam" id="PF07730">
    <property type="entry name" value="HisKA_3"/>
    <property type="match status" value="1"/>
</dbReference>
<proteinExistence type="predicted"/>